<name>A0A2P2PF58_RHIMU</name>
<sequence>MMAHLLDYGLQYVLVKPYANSAFVLICKAYVHCVDPLFV</sequence>
<protein>
    <submittedName>
        <fullName evidence="1">Uncharacterized protein</fullName>
    </submittedName>
</protein>
<accession>A0A2P2PF58</accession>
<proteinExistence type="predicted"/>
<organism evidence="1">
    <name type="scientific">Rhizophora mucronata</name>
    <name type="common">Asiatic mangrove</name>
    <dbReference type="NCBI Taxonomy" id="61149"/>
    <lineage>
        <taxon>Eukaryota</taxon>
        <taxon>Viridiplantae</taxon>
        <taxon>Streptophyta</taxon>
        <taxon>Embryophyta</taxon>
        <taxon>Tracheophyta</taxon>
        <taxon>Spermatophyta</taxon>
        <taxon>Magnoliopsida</taxon>
        <taxon>eudicotyledons</taxon>
        <taxon>Gunneridae</taxon>
        <taxon>Pentapetalae</taxon>
        <taxon>rosids</taxon>
        <taxon>fabids</taxon>
        <taxon>Malpighiales</taxon>
        <taxon>Rhizophoraceae</taxon>
        <taxon>Rhizophora</taxon>
    </lineage>
</organism>
<dbReference type="EMBL" id="GGEC01072892">
    <property type="protein sequence ID" value="MBX53376.1"/>
    <property type="molecule type" value="Transcribed_RNA"/>
</dbReference>
<dbReference type="AlphaFoldDB" id="A0A2P2PF58"/>
<evidence type="ECO:0000313" key="1">
    <source>
        <dbReference type="EMBL" id="MBX53376.1"/>
    </source>
</evidence>
<reference evidence="1" key="1">
    <citation type="submission" date="2018-02" db="EMBL/GenBank/DDBJ databases">
        <title>Rhizophora mucronata_Transcriptome.</title>
        <authorList>
            <person name="Meera S.P."/>
            <person name="Sreeshan A."/>
            <person name="Augustine A."/>
        </authorList>
    </citation>
    <scope>NUCLEOTIDE SEQUENCE</scope>
    <source>
        <tissue evidence="1">Leaf</tissue>
    </source>
</reference>